<gene>
    <name evidence="3" type="ORF">ATK78_2149</name>
</gene>
<dbReference type="RefSeq" id="WP_133576034.1">
    <property type="nucleotide sequence ID" value="NZ_SNYC01000004.1"/>
</dbReference>
<evidence type="ECO:0000259" key="1">
    <source>
        <dbReference type="Pfam" id="PF00534"/>
    </source>
</evidence>
<feature type="domain" description="Glycosyl transferase family 1" evidence="1">
    <location>
        <begin position="180"/>
        <end position="319"/>
    </location>
</feature>
<accession>A0A4R6SW01</accession>
<name>A0A4R6SW01_9SPHI</name>
<proteinExistence type="predicted"/>
<keyword evidence="4" id="KW-1185">Reference proteome</keyword>
<dbReference type="Pfam" id="PF00534">
    <property type="entry name" value="Glycos_transf_1"/>
    <property type="match status" value="1"/>
</dbReference>
<dbReference type="PANTHER" id="PTHR12526">
    <property type="entry name" value="GLYCOSYLTRANSFERASE"/>
    <property type="match status" value="1"/>
</dbReference>
<keyword evidence="3" id="KW-0808">Transferase</keyword>
<dbReference type="CDD" id="cd03801">
    <property type="entry name" value="GT4_PimA-like"/>
    <property type="match status" value="1"/>
</dbReference>
<evidence type="ECO:0000313" key="3">
    <source>
        <dbReference type="EMBL" id="TDQ09990.1"/>
    </source>
</evidence>
<reference evidence="3 4" key="1">
    <citation type="submission" date="2019-03" db="EMBL/GenBank/DDBJ databases">
        <title>Genomic Encyclopedia of Archaeal and Bacterial Type Strains, Phase II (KMG-II): from individual species to whole genera.</title>
        <authorList>
            <person name="Goeker M."/>
        </authorList>
    </citation>
    <scope>NUCLEOTIDE SEQUENCE [LARGE SCALE GENOMIC DNA]</scope>
    <source>
        <strain evidence="3 4">DSM 19035</strain>
    </source>
</reference>
<sequence>MKRLLVFSTQLNETGGIESHIREFCIQMTNSGIEIDLVVLNSTASSATEEFYKTICRRVFLGKYGRSYFRLFWLIRTSLICRAITYDAIYTNGQGDSIGYLMTMIGRKTKWTHHHHTSGDLKDQETWTEGYRKTLKSAPLIIACSRRNAIDMEAALGRSIDTIPCFSREIKNKAGKPVDGLVRMGYYGRLIPEKGIDLICRLSEDPDLKEVKFQIWGEGSAYPAVFFKQFPNLKYHGTFKGEAELSEVISSLDAFLLLTSHPEGLPICLLEAMSAGLPWLATDRGGIADIVCDPISTRMMAADSSFEQIKKAVLEFKEDLLLGKVSKEIQMQLYQDKFSATALVLRWKKAFNLN</sequence>
<feature type="domain" description="Glycosyltransferase subfamily 4-like N-terminal" evidence="2">
    <location>
        <begin position="15"/>
        <end position="165"/>
    </location>
</feature>
<dbReference type="OrthoDB" id="7560678at2"/>
<dbReference type="PANTHER" id="PTHR12526:SF630">
    <property type="entry name" value="GLYCOSYLTRANSFERASE"/>
    <property type="match status" value="1"/>
</dbReference>
<dbReference type="Gene3D" id="3.40.50.2000">
    <property type="entry name" value="Glycogen Phosphorylase B"/>
    <property type="match status" value="2"/>
</dbReference>
<organism evidence="3 4">
    <name type="scientific">Pedobacter metabolipauper</name>
    <dbReference type="NCBI Taxonomy" id="425513"/>
    <lineage>
        <taxon>Bacteria</taxon>
        <taxon>Pseudomonadati</taxon>
        <taxon>Bacteroidota</taxon>
        <taxon>Sphingobacteriia</taxon>
        <taxon>Sphingobacteriales</taxon>
        <taxon>Sphingobacteriaceae</taxon>
        <taxon>Pedobacter</taxon>
    </lineage>
</organism>
<comment type="caution">
    <text evidence="3">The sequence shown here is derived from an EMBL/GenBank/DDBJ whole genome shotgun (WGS) entry which is preliminary data.</text>
</comment>
<dbReference type="AlphaFoldDB" id="A0A4R6SW01"/>
<dbReference type="InterPro" id="IPR028098">
    <property type="entry name" value="Glyco_trans_4-like_N"/>
</dbReference>
<dbReference type="InterPro" id="IPR001296">
    <property type="entry name" value="Glyco_trans_1"/>
</dbReference>
<protein>
    <submittedName>
        <fullName evidence="3">Glycosyltransferase involved in cell wall biosynthesis</fullName>
    </submittedName>
</protein>
<dbReference type="EMBL" id="SNYC01000004">
    <property type="protein sequence ID" value="TDQ09990.1"/>
    <property type="molecule type" value="Genomic_DNA"/>
</dbReference>
<evidence type="ECO:0000259" key="2">
    <source>
        <dbReference type="Pfam" id="PF13439"/>
    </source>
</evidence>
<dbReference type="Pfam" id="PF13439">
    <property type="entry name" value="Glyco_transf_4"/>
    <property type="match status" value="1"/>
</dbReference>
<evidence type="ECO:0000313" key="4">
    <source>
        <dbReference type="Proteomes" id="UP000295620"/>
    </source>
</evidence>
<dbReference type="GO" id="GO:0016757">
    <property type="term" value="F:glycosyltransferase activity"/>
    <property type="evidence" value="ECO:0007669"/>
    <property type="project" value="InterPro"/>
</dbReference>
<dbReference type="SUPFAM" id="SSF53756">
    <property type="entry name" value="UDP-Glycosyltransferase/glycogen phosphorylase"/>
    <property type="match status" value="1"/>
</dbReference>
<dbReference type="Proteomes" id="UP000295620">
    <property type="component" value="Unassembled WGS sequence"/>
</dbReference>